<dbReference type="InterPro" id="IPR000884">
    <property type="entry name" value="TSP1_rpt"/>
</dbReference>
<dbReference type="PROSITE" id="PS50092">
    <property type="entry name" value="TSP1"/>
    <property type="match status" value="1"/>
</dbReference>
<keyword evidence="3" id="KW-0378">Hydrolase</keyword>
<dbReference type="InterPro" id="IPR024079">
    <property type="entry name" value="MetalloPept_cat_dom_sf"/>
</dbReference>
<name>A0A7R8H906_LEPSM</name>
<accession>A0A7R8H906</accession>
<evidence type="ECO:0000256" key="2">
    <source>
        <dbReference type="PROSITE-ProRule" id="PRU00276"/>
    </source>
</evidence>
<dbReference type="GO" id="GO:0004222">
    <property type="term" value="F:metalloendopeptidase activity"/>
    <property type="evidence" value="ECO:0007669"/>
    <property type="project" value="InterPro"/>
</dbReference>
<sequence length="436" mass="49576">MTFRIASLLYFIYSISKGLDHVPPVTITWKGNITRSSIPPMRIHFTNEGRSERIHLKRRHLLTSYDDLCSFQGDTAHKTTFVTVSGCPHEEFHVFIRSKGHNPIIAAVKSGVTTFTKPNNVTVSSIIKKFDSGFGYLVHQSENATEEDVPNKLYLRLAVTIDSALKKYFDFNAPKAVKEINQIMLHCEGLFQDGSLGTNIVFQQMTLYDESNFTSVGFASENNLQILGPHVTKRHEKEFFHHFVHMTHDSSKDGVLGMSYIGQICSQNASLRTSIIEYNLSPLHTALVLAHEIGHNLGLVHDSENCVGIMYPLIIGSDVWSNCSRRQLKGFYNSILKKHGSFCLEEGSGVWSKWTSWSKCNVKCNRVRTRHCEMNVCRGEEKESMQCDPCLKKWELNTALRATPWNDYKILNFLLEKHMIIKHQNHTKLKGGVNIV</sequence>
<dbReference type="EC" id="3.4.24.-" evidence="3"/>
<dbReference type="Pfam" id="PF01421">
    <property type="entry name" value="Reprolysin"/>
    <property type="match status" value="1"/>
</dbReference>
<dbReference type="OrthoDB" id="10069899at2759"/>
<dbReference type="GO" id="GO:0006508">
    <property type="term" value="P:proteolysis"/>
    <property type="evidence" value="ECO:0007669"/>
    <property type="project" value="InterPro"/>
</dbReference>
<comment type="caution">
    <text evidence="2">Lacks conserved residue(s) required for the propagation of feature annotation.</text>
</comment>
<dbReference type="Gene3D" id="3.40.390.10">
    <property type="entry name" value="Collagenase (Catalytic Domain)"/>
    <property type="match status" value="1"/>
</dbReference>
<organism evidence="3 4">
    <name type="scientific">Lepeophtheirus salmonis</name>
    <name type="common">Salmon louse</name>
    <name type="synonym">Caligus salmonis</name>
    <dbReference type="NCBI Taxonomy" id="72036"/>
    <lineage>
        <taxon>Eukaryota</taxon>
        <taxon>Metazoa</taxon>
        <taxon>Ecdysozoa</taxon>
        <taxon>Arthropoda</taxon>
        <taxon>Crustacea</taxon>
        <taxon>Multicrustacea</taxon>
        <taxon>Hexanauplia</taxon>
        <taxon>Copepoda</taxon>
        <taxon>Siphonostomatoida</taxon>
        <taxon>Caligidae</taxon>
        <taxon>Lepeophtheirus</taxon>
    </lineage>
</organism>
<dbReference type="InterPro" id="IPR001590">
    <property type="entry name" value="Peptidase_M12B"/>
</dbReference>
<dbReference type="EMBL" id="HG994583">
    <property type="protein sequence ID" value="CAF2931927.1"/>
    <property type="molecule type" value="Genomic_DNA"/>
</dbReference>
<evidence type="ECO:0000313" key="3">
    <source>
        <dbReference type="EMBL" id="CAF2931927.1"/>
    </source>
</evidence>
<dbReference type="AlphaFoldDB" id="A0A7R8H906"/>
<reference evidence="3" key="1">
    <citation type="submission" date="2021-02" db="EMBL/GenBank/DDBJ databases">
        <authorList>
            <person name="Bekaert M."/>
        </authorList>
    </citation>
    <scope>NUCLEOTIDE SEQUENCE</scope>
    <source>
        <strain evidence="3">IoA-00</strain>
    </source>
</reference>
<evidence type="ECO:0000256" key="1">
    <source>
        <dbReference type="ARBA" id="ARBA00023180"/>
    </source>
</evidence>
<feature type="binding site" evidence="2">
    <location>
        <position position="301"/>
    </location>
    <ligand>
        <name>Zn(2+)</name>
        <dbReference type="ChEBI" id="CHEBI:29105"/>
        <note>catalytic</note>
    </ligand>
</feature>
<dbReference type="SUPFAM" id="SSF55486">
    <property type="entry name" value="Metalloproteases ('zincins'), catalytic domain"/>
    <property type="match status" value="1"/>
</dbReference>
<dbReference type="PANTHER" id="PTHR11905">
    <property type="entry name" value="ADAM A DISINTEGRIN AND METALLOPROTEASE DOMAIN"/>
    <property type="match status" value="1"/>
</dbReference>
<dbReference type="PANTHER" id="PTHR11905:SF250">
    <property type="entry name" value="PEPTIDASE M12B DOMAIN-CONTAINING PROTEIN"/>
    <property type="match status" value="1"/>
</dbReference>
<protein>
    <submittedName>
        <fullName evidence="3">ADAM9</fullName>
        <ecNumber evidence="3">3.4.24.-</ecNumber>
    </submittedName>
</protein>
<keyword evidence="2" id="KW-0479">Metal-binding</keyword>
<feature type="active site" evidence="2">
    <location>
        <position position="292"/>
    </location>
</feature>
<proteinExistence type="predicted"/>
<gene>
    <name evidence="3" type="ORF">LSAA_8642</name>
</gene>
<feature type="binding site" evidence="2">
    <location>
        <position position="291"/>
    </location>
    <ligand>
        <name>Zn(2+)</name>
        <dbReference type="ChEBI" id="CHEBI:29105"/>
        <note>catalytic</note>
    </ligand>
</feature>
<keyword evidence="1" id="KW-0325">Glycoprotein</keyword>
<dbReference type="PROSITE" id="PS50215">
    <property type="entry name" value="ADAM_MEPRO"/>
    <property type="match status" value="1"/>
</dbReference>
<dbReference type="Proteomes" id="UP000675881">
    <property type="component" value="Chromosome 4"/>
</dbReference>
<keyword evidence="2" id="KW-0862">Zinc</keyword>
<keyword evidence="4" id="KW-1185">Reference proteome</keyword>
<feature type="binding site" evidence="2">
    <location>
        <position position="295"/>
    </location>
    <ligand>
        <name>Zn(2+)</name>
        <dbReference type="ChEBI" id="CHEBI:29105"/>
        <note>catalytic</note>
    </ligand>
</feature>
<dbReference type="GO" id="GO:0046872">
    <property type="term" value="F:metal ion binding"/>
    <property type="evidence" value="ECO:0007669"/>
    <property type="project" value="UniProtKB-KW"/>
</dbReference>
<evidence type="ECO:0000313" key="4">
    <source>
        <dbReference type="Proteomes" id="UP000675881"/>
    </source>
</evidence>